<sequence length="114" mass="12949">MNQTKQLLSVIEDIRRLADSLQSLCELITEGKLEQTSIEKKSELIEDESTELLTNATKEEQTITLEEVRGVLAKKAQEGKQAEVRELIKTYGVSKLSEVEAKHYVELMKKAEEL</sequence>
<reference evidence="1 2" key="1">
    <citation type="submission" date="2017-09" db="EMBL/GenBank/DDBJ databases">
        <title>Bacterial strain isolated from the female urinary microbiota.</title>
        <authorList>
            <person name="Thomas-White K."/>
            <person name="Kumar N."/>
            <person name="Forster S."/>
            <person name="Putonti C."/>
            <person name="Lawley T."/>
            <person name="Wolfe A.J."/>
        </authorList>
    </citation>
    <scope>NUCLEOTIDE SEQUENCE [LARGE SCALE GENOMIC DNA]</scope>
    <source>
        <strain evidence="1 2">UMB0186</strain>
    </source>
</reference>
<name>A0A2N6SG92_9BACL</name>
<evidence type="ECO:0000313" key="2">
    <source>
        <dbReference type="Proteomes" id="UP000235670"/>
    </source>
</evidence>
<dbReference type="OrthoDB" id="1667378at2"/>
<evidence type="ECO:0000313" key="1">
    <source>
        <dbReference type="EMBL" id="PMC52930.1"/>
    </source>
</evidence>
<proteinExistence type="predicted"/>
<dbReference type="AlphaFoldDB" id="A0A2N6SG92"/>
<organism evidence="1 2">
    <name type="scientific">Gemella sanguinis</name>
    <dbReference type="NCBI Taxonomy" id="84135"/>
    <lineage>
        <taxon>Bacteria</taxon>
        <taxon>Bacillati</taxon>
        <taxon>Bacillota</taxon>
        <taxon>Bacilli</taxon>
        <taxon>Bacillales</taxon>
        <taxon>Gemellaceae</taxon>
        <taxon>Gemella</taxon>
    </lineage>
</organism>
<gene>
    <name evidence="1" type="ORF">CJ218_03290</name>
</gene>
<dbReference type="RefSeq" id="WP_102189608.1">
    <property type="nucleotide sequence ID" value="NZ_CAUUTG010000008.1"/>
</dbReference>
<dbReference type="Proteomes" id="UP000235670">
    <property type="component" value="Unassembled WGS sequence"/>
</dbReference>
<dbReference type="STRING" id="84135.GCA_001052115_00743"/>
<accession>A0A2N6SG92</accession>
<dbReference type="EMBL" id="PNGT01000002">
    <property type="protein sequence ID" value="PMC52930.1"/>
    <property type="molecule type" value="Genomic_DNA"/>
</dbReference>
<comment type="caution">
    <text evidence="1">The sequence shown here is derived from an EMBL/GenBank/DDBJ whole genome shotgun (WGS) entry which is preliminary data.</text>
</comment>
<protein>
    <submittedName>
        <fullName evidence="1">rRNA biogenesis protein rrp5</fullName>
    </submittedName>
</protein>